<dbReference type="InterPro" id="IPR036271">
    <property type="entry name" value="Tet_transcr_reg_TetR-rel_C_sf"/>
</dbReference>
<dbReference type="GO" id="GO:0003700">
    <property type="term" value="F:DNA-binding transcription factor activity"/>
    <property type="evidence" value="ECO:0007669"/>
    <property type="project" value="TreeGrafter"/>
</dbReference>
<sequence length="212" mass="23217">MSDRQRLPAEERKALIIRAVTALCGEHNPARVTMAAIAERMGVTQGALFRHFPSKATIWEAVVDWASGQLLRRADQAIEAADSPTDALEQLFLTHVDFIVHHPGVPRLILGELQHPEPTPARQMAQALLRKYRQRLQTLLQAGCRAGLLRPDLDIEAAATQFIGAIQGLVLQALISGDMRQAATVAPRVFALYLQGIATPHAPKVDPPEARP</sequence>
<organism evidence="6 7">
    <name type="scientific">Alkalilimnicola ehrlichii (strain ATCC BAA-1101 / DSM 17681 / MLHE-1)</name>
    <dbReference type="NCBI Taxonomy" id="187272"/>
    <lineage>
        <taxon>Bacteria</taxon>
        <taxon>Pseudomonadati</taxon>
        <taxon>Pseudomonadota</taxon>
        <taxon>Gammaproteobacteria</taxon>
        <taxon>Chromatiales</taxon>
        <taxon>Ectothiorhodospiraceae</taxon>
        <taxon>Alkalilimnicola</taxon>
    </lineage>
</organism>
<dbReference type="Proteomes" id="UP000001962">
    <property type="component" value="Chromosome"/>
</dbReference>
<dbReference type="PANTHER" id="PTHR30055:SF234">
    <property type="entry name" value="HTH-TYPE TRANSCRIPTIONAL REGULATOR BETI"/>
    <property type="match status" value="1"/>
</dbReference>
<dbReference type="KEGG" id="aeh:Mlg_1059"/>
<evidence type="ECO:0000313" key="7">
    <source>
        <dbReference type="Proteomes" id="UP000001962"/>
    </source>
</evidence>
<dbReference type="InterPro" id="IPR011075">
    <property type="entry name" value="TetR_C"/>
</dbReference>
<evidence type="ECO:0000313" key="6">
    <source>
        <dbReference type="EMBL" id="ABI56411.1"/>
    </source>
</evidence>
<keyword evidence="7" id="KW-1185">Reference proteome</keyword>
<dbReference type="GO" id="GO:0000976">
    <property type="term" value="F:transcription cis-regulatory region binding"/>
    <property type="evidence" value="ECO:0007669"/>
    <property type="project" value="TreeGrafter"/>
</dbReference>
<evidence type="ECO:0000256" key="3">
    <source>
        <dbReference type="ARBA" id="ARBA00023163"/>
    </source>
</evidence>
<feature type="domain" description="HTH tetR-type" evidence="5">
    <location>
        <begin position="10"/>
        <end position="70"/>
    </location>
</feature>
<keyword evidence="1" id="KW-0805">Transcription regulation</keyword>
<evidence type="ECO:0000256" key="1">
    <source>
        <dbReference type="ARBA" id="ARBA00023015"/>
    </source>
</evidence>
<dbReference type="Pfam" id="PF16925">
    <property type="entry name" value="TetR_C_13"/>
    <property type="match status" value="1"/>
</dbReference>
<dbReference type="EMBL" id="CP000453">
    <property type="protein sequence ID" value="ABI56411.1"/>
    <property type="molecule type" value="Genomic_DNA"/>
</dbReference>
<dbReference type="Pfam" id="PF00440">
    <property type="entry name" value="TetR_N"/>
    <property type="match status" value="1"/>
</dbReference>
<dbReference type="AlphaFoldDB" id="Q0A9S6"/>
<accession>Q0A9S6</accession>
<dbReference type="SUPFAM" id="SSF46689">
    <property type="entry name" value="Homeodomain-like"/>
    <property type="match status" value="1"/>
</dbReference>
<evidence type="ECO:0000259" key="5">
    <source>
        <dbReference type="PROSITE" id="PS50977"/>
    </source>
</evidence>
<dbReference type="SUPFAM" id="SSF48498">
    <property type="entry name" value="Tetracyclin repressor-like, C-terminal domain"/>
    <property type="match status" value="1"/>
</dbReference>
<dbReference type="Gene3D" id="1.10.357.10">
    <property type="entry name" value="Tetracycline Repressor, domain 2"/>
    <property type="match status" value="1"/>
</dbReference>
<name>Q0A9S6_ALKEH</name>
<keyword evidence="3" id="KW-0804">Transcription</keyword>
<evidence type="ECO:0000256" key="4">
    <source>
        <dbReference type="PROSITE-ProRule" id="PRU00335"/>
    </source>
</evidence>
<proteinExistence type="predicted"/>
<dbReference type="OrthoDB" id="5293556at2"/>
<dbReference type="Gene3D" id="1.10.10.60">
    <property type="entry name" value="Homeodomain-like"/>
    <property type="match status" value="1"/>
</dbReference>
<protein>
    <submittedName>
        <fullName evidence="6">Transcriptional regulator, TetR family</fullName>
    </submittedName>
</protein>
<evidence type="ECO:0000256" key="2">
    <source>
        <dbReference type="ARBA" id="ARBA00023125"/>
    </source>
</evidence>
<dbReference type="PANTHER" id="PTHR30055">
    <property type="entry name" value="HTH-TYPE TRANSCRIPTIONAL REGULATOR RUTR"/>
    <property type="match status" value="1"/>
</dbReference>
<dbReference type="RefSeq" id="WP_011628806.1">
    <property type="nucleotide sequence ID" value="NC_008340.1"/>
</dbReference>
<gene>
    <name evidence="6" type="ordered locus">Mlg_1059</name>
</gene>
<dbReference type="InterPro" id="IPR001647">
    <property type="entry name" value="HTH_TetR"/>
</dbReference>
<dbReference type="InterPro" id="IPR009057">
    <property type="entry name" value="Homeodomain-like_sf"/>
</dbReference>
<reference evidence="7" key="1">
    <citation type="submission" date="2006-08" db="EMBL/GenBank/DDBJ databases">
        <title>Complete sequence of Alkalilimnicola ehrilichei MLHE-1.</title>
        <authorList>
            <person name="Copeland A."/>
            <person name="Lucas S."/>
            <person name="Lapidus A."/>
            <person name="Barry K."/>
            <person name="Detter J.C."/>
            <person name="Glavina del Rio T."/>
            <person name="Hammon N."/>
            <person name="Israni S."/>
            <person name="Dalin E."/>
            <person name="Tice H."/>
            <person name="Pitluck S."/>
            <person name="Sims D."/>
            <person name="Brettin T."/>
            <person name="Bruce D."/>
            <person name="Han C."/>
            <person name="Tapia R."/>
            <person name="Gilna P."/>
            <person name="Schmutz J."/>
            <person name="Larimer F."/>
            <person name="Land M."/>
            <person name="Hauser L."/>
            <person name="Kyrpides N."/>
            <person name="Mikhailova N."/>
            <person name="Oremland R.S."/>
            <person name="Hoeft S.E."/>
            <person name="Switzer-Blum J."/>
            <person name="Kulp T."/>
            <person name="King G."/>
            <person name="Tabita R."/>
            <person name="Witte B."/>
            <person name="Santini J.M."/>
            <person name="Basu P."/>
            <person name="Hollibaugh J.T."/>
            <person name="Xie G."/>
            <person name="Stolz J.F."/>
            <person name="Richardson P."/>
        </authorList>
    </citation>
    <scope>NUCLEOTIDE SEQUENCE [LARGE SCALE GENOMIC DNA]</scope>
    <source>
        <strain evidence="7">ATCC BAA-1101 / DSM 17681 / MLHE-1</strain>
    </source>
</reference>
<dbReference type="InterPro" id="IPR050109">
    <property type="entry name" value="HTH-type_TetR-like_transc_reg"/>
</dbReference>
<keyword evidence="2 4" id="KW-0238">DNA-binding</keyword>
<dbReference type="eggNOG" id="COG1309">
    <property type="taxonomic scope" value="Bacteria"/>
</dbReference>
<dbReference type="HOGENOM" id="CLU_069356_12_3_6"/>
<feature type="DNA-binding region" description="H-T-H motif" evidence="4">
    <location>
        <begin position="33"/>
        <end position="52"/>
    </location>
</feature>
<dbReference type="PROSITE" id="PS50977">
    <property type="entry name" value="HTH_TETR_2"/>
    <property type="match status" value="1"/>
</dbReference>